<dbReference type="InterPro" id="IPR029063">
    <property type="entry name" value="SAM-dependent_MTases_sf"/>
</dbReference>
<dbReference type="Proteomes" id="UP001642484">
    <property type="component" value="Unassembled WGS sequence"/>
</dbReference>
<dbReference type="EMBL" id="CAXAMN010013692">
    <property type="protein sequence ID" value="CAK9041563.1"/>
    <property type="molecule type" value="Genomic_DNA"/>
</dbReference>
<comment type="caution">
    <text evidence="1">The sequence shown here is derived from an EMBL/GenBank/DDBJ whole genome shotgun (WGS) entry which is preliminary data.</text>
</comment>
<accession>A0ABP0LQV6</accession>
<dbReference type="SUPFAM" id="SSF53335">
    <property type="entry name" value="S-adenosyl-L-methionine-dependent methyltransferases"/>
    <property type="match status" value="1"/>
</dbReference>
<proteinExistence type="predicted"/>
<gene>
    <name evidence="1" type="ORF">CCMP2556_LOCUS22263</name>
</gene>
<protein>
    <submittedName>
        <fullName evidence="1">Uncharacterized protein</fullName>
    </submittedName>
</protein>
<evidence type="ECO:0000313" key="2">
    <source>
        <dbReference type="Proteomes" id="UP001642484"/>
    </source>
</evidence>
<keyword evidence="2" id="KW-1185">Reference proteome</keyword>
<evidence type="ECO:0000313" key="1">
    <source>
        <dbReference type="EMBL" id="CAK9041563.1"/>
    </source>
</evidence>
<sequence length="306" mass="32933">MERLHGGQARLLFGDPGDVNEVAAVVLPSQTKVTIALDEGWKAHCFAGREGVLKAYGESRWSFGWFSGLGGWHCGLQLAAKGAKIMVDFDEEAFLAKALACECGVTEVICGRCPKHPDFVLLKEKAYIFYPDVKLANSLNWAQPHICVPATALSLASESAILTGLNSADLQALRPSVEAVEMLSRADLLPSRDGGGKLFNPAHVFEARVRSPHQPLIAAMACYGNQHNLPVNLLKRKGLMTHLLRVDGVVRCYHPMEVIAAQGFPSDTVLSADFAEAHKQAGNSLAIGHAVLGLLKVHFIALHSVG</sequence>
<organism evidence="1 2">
    <name type="scientific">Durusdinium trenchii</name>
    <dbReference type="NCBI Taxonomy" id="1381693"/>
    <lineage>
        <taxon>Eukaryota</taxon>
        <taxon>Sar</taxon>
        <taxon>Alveolata</taxon>
        <taxon>Dinophyceae</taxon>
        <taxon>Suessiales</taxon>
        <taxon>Symbiodiniaceae</taxon>
        <taxon>Durusdinium</taxon>
    </lineage>
</organism>
<reference evidence="1 2" key="1">
    <citation type="submission" date="2024-02" db="EMBL/GenBank/DDBJ databases">
        <authorList>
            <person name="Chen Y."/>
            <person name="Shah S."/>
            <person name="Dougan E. K."/>
            <person name="Thang M."/>
            <person name="Chan C."/>
        </authorList>
    </citation>
    <scope>NUCLEOTIDE SEQUENCE [LARGE SCALE GENOMIC DNA]</scope>
</reference>
<name>A0ABP0LQV6_9DINO</name>